<dbReference type="Proteomes" id="UP000236161">
    <property type="component" value="Unassembled WGS sequence"/>
</dbReference>
<dbReference type="Pfam" id="PF02803">
    <property type="entry name" value="Thiolase_C"/>
    <property type="match status" value="1"/>
</dbReference>
<protein>
    <submittedName>
        <fullName evidence="9">Putative acetyl-CoA acetyltransferase, cytosolic 2</fullName>
        <ecNumber evidence="9">2.3.1.9</ecNumber>
    </submittedName>
</protein>
<evidence type="ECO:0000313" key="9">
    <source>
        <dbReference type="EMBL" id="PKA49289.1"/>
    </source>
</evidence>
<dbReference type="InterPro" id="IPR020616">
    <property type="entry name" value="Thiolase_N"/>
</dbReference>
<dbReference type="EMBL" id="KZ452039">
    <property type="protein sequence ID" value="PKA49289.1"/>
    <property type="molecule type" value="Genomic_DNA"/>
</dbReference>
<dbReference type="InterPro" id="IPR002155">
    <property type="entry name" value="Thiolase"/>
</dbReference>
<dbReference type="PANTHER" id="PTHR18919">
    <property type="entry name" value="ACETYL-COA C-ACYLTRANSFERASE"/>
    <property type="match status" value="1"/>
</dbReference>
<dbReference type="GO" id="GO:0003985">
    <property type="term" value="F:acetyl-CoA C-acetyltransferase activity"/>
    <property type="evidence" value="ECO:0007669"/>
    <property type="project" value="UniProtKB-EC"/>
</dbReference>
<dbReference type="PROSITE" id="PS00737">
    <property type="entry name" value="THIOLASE_2"/>
    <property type="match status" value="1"/>
</dbReference>
<dbReference type="SUPFAM" id="SSF53901">
    <property type="entry name" value="Thiolase-like"/>
    <property type="match status" value="2"/>
</dbReference>
<dbReference type="EC" id="2.3.1.9" evidence="9"/>
<evidence type="ECO:0000259" key="7">
    <source>
        <dbReference type="Pfam" id="PF00108"/>
    </source>
</evidence>
<dbReference type="CDD" id="cd00751">
    <property type="entry name" value="thiolase"/>
    <property type="match status" value="1"/>
</dbReference>
<evidence type="ECO:0000256" key="3">
    <source>
        <dbReference type="ARBA" id="ARBA00023315"/>
    </source>
</evidence>
<feature type="domain" description="Thiolase N-terminal" evidence="7">
    <location>
        <begin position="15"/>
        <end position="274"/>
    </location>
</feature>
<gene>
    <name evidence="9" type="ORF">AXF42_Ash014191</name>
</gene>
<evidence type="ECO:0000256" key="1">
    <source>
        <dbReference type="ARBA" id="ARBA00010982"/>
    </source>
</evidence>
<proteinExistence type="inferred from homology"/>
<sequence length="450" mass="47648">MAPTASCDRLKPRDVCIVGVARTPMGGFLGSLSSLPATKLGSIAIESALKRANVDPTLVQEIYFGNVLTANLGQAPARQAALGAGIPNTVVCTTINKVCSSGMKATMIAAQSIQLGINDIVVAGGMESMSNAPKYLVDARKGSRFGHDVIIDGMLKDGLWDVYNDFAMGTCAELCADLHSISRDEQDSYAIQSNERGIAASNGGAFAWEITPVEVSAGRGKPSTIVEKDDSLDRVIFSKTLKKLRPSFKENGGSVTAGNASSISDGAAALVLVSGAKAQELGLQVIARIRGYADAAQAPELFTTAPALAIPKAISIAGLEASQIDYYEINEAFSVVALANQKLLGLPSEKLNVHGGAVSLGHPLGCSGARILVTLLGVCIWFLVLLQYALTISSVLASIRHLTFILTMSNAYIHHFFLLIKTRGNYIHALNSVNFAYSTLYSFDVTYFFF</sequence>
<keyword evidence="10" id="KW-1185">Reference proteome</keyword>
<dbReference type="OrthoDB" id="5404651at2759"/>
<keyword evidence="3 5" id="KW-0012">Acyltransferase</keyword>
<feature type="transmembrane region" description="Helical" evidence="6">
    <location>
        <begin position="371"/>
        <end position="390"/>
    </location>
</feature>
<evidence type="ECO:0000256" key="6">
    <source>
        <dbReference type="SAM" id="Phobius"/>
    </source>
</evidence>
<dbReference type="AlphaFoldDB" id="A0A2I0A177"/>
<dbReference type="InterPro" id="IPR016039">
    <property type="entry name" value="Thiolase-like"/>
</dbReference>
<dbReference type="GO" id="GO:0006635">
    <property type="term" value="P:fatty acid beta-oxidation"/>
    <property type="evidence" value="ECO:0007669"/>
    <property type="project" value="TreeGrafter"/>
</dbReference>
<comment type="catalytic activity">
    <reaction evidence="4">
        <text>2 acetyl-CoA = acetoacetyl-CoA + CoA</text>
        <dbReference type="Rhea" id="RHEA:21036"/>
        <dbReference type="ChEBI" id="CHEBI:57286"/>
        <dbReference type="ChEBI" id="CHEBI:57287"/>
        <dbReference type="ChEBI" id="CHEBI:57288"/>
        <dbReference type="EC" id="2.3.1.9"/>
    </reaction>
    <physiologicalReaction direction="left-to-right" evidence="4">
        <dbReference type="Rhea" id="RHEA:21037"/>
    </physiologicalReaction>
</comment>
<keyword evidence="6" id="KW-1133">Transmembrane helix</keyword>
<name>A0A2I0A177_9ASPA</name>
<keyword evidence="6" id="KW-0812">Transmembrane</keyword>
<keyword evidence="2 5" id="KW-0808">Transferase</keyword>
<organism evidence="9 10">
    <name type="scientific">Apostasia shenzhenica</name>
    <dbReference type="NCBI Taxonomy" id="1088818"/>
    <lineage>
        <taxon>Eukaryota</taxon>
        <taxon>Viridiplantae</taxon>
        <taxon>Streptophyta</taxon>
        <taxon>Embryophyta</taxon>
        <taxon>Tracheophyta</taxon>
        <taxon>Spermatophyta</taxon>
        <taxon>Magnoliopsida</taxon>
        <taxon>Liliopsida</taxon>
        <taxon>Asparagales</taxon>
        <taxon>Orchidaceae</taxon>
        <taxon>Apostasioideae</taxon>
        <taxon>Apostasia</taxon>
    </lineage>
</organism>
<reference evidence="9 10" key="1">
    <citation type="journal article" date="2017" name="Nature">
        <title>The Apostasia genome and the evolution of orchids.</title>
        <authorList>
            <person name="Zhang G.Q."/>
            <person name="Liu K.W."/>
            <person name="Li Z."/>
            <person name="Lohaus R."/>
            <person name="Hsiao Y.Y."/>
            <person name="Niu S.C."/>
            <person name="Wang J.Y."/>
            <person name="Lin Y.C."/>
            <person name="Xu Q."/>
            <person name="Chen L.J."/>
            <person name="Yoshida K."/>
            <person name="Fujiwara S."/>
            <person name="Wang Z.W."/>
            <person name="Zhang Y.Q."/>
            <person name="Mitsuda N."/>
            <person name="Wang M."/>
            <person name="Liu G.H."/>
            <person name="Pecoraro L."/>
            <person name="Huang H.X."/>
            <person name="Xiao X.J."/>
            <person name="Lin M."/>
            <person name="Wu X.Y."/>
            <person name="Wu W.L."/>
            <person name="Chen Y.Y."/>
            <person name="Chang S.B."/>
            <person name="Sakamoto S."/>
            <person name="Ohme-Takagi M."/>
            <person name="Yagi M."/>
            <person name="Zeng S.J."/>
            <person name="Shen C.Y."/>
            <person name="Yeh C.M."/>
            <person name="Luo Y.B."/>
            <person name="Tsai W.C."/>
            <person name="Van de Peer Y."/>
            <person name="Liu Z.J."/>
        </authorList>
    </citation>
    <scope>NUCLEOTIDE SEQUENCE [LARGE SCALE GENOMIC DNA]</scope>
    <source>
        <strain evidence="10">cv. Shenzhen</strain>
        <tissue evidence="9">Stem</tissue>
    </source>
</reference>
<dbReference type="InterPro" id="IPR020617">
    <property type="entry name" value="Thiolase_C"/>
</dbReference>
<dbReference type="FunFam" id="3.40.47.10:FF:000007">
    <property type="entry name" value="acetyl-CoA acetyltransferase, mitochondrial"/>
    <property type="match status" value="1"/>
</dbReference>
<dbReference type="Pfam" id="PF00108">
    <property type="entry name" value="Thiolase_N"/>
    <property type="match status" value="1"/>
</dbReference>
<dbReference type="NCBIfam" id="TIGR01930">
    <property type="entry name" value="AcCoA-C-Actrans"/>
    <property type="match status" value="1"/>
</dbReference>
<dbReference type="STRING" id="1088818.A0A2I0A177"/>
<feature type="transmembrane region" description="Helical" evidence="6">
    <location>
        <begin position="402"/>
        <end position="420"/>
    </location>
</feature>
<evidence type="ECO:0000313" key="10">
    <source>
        <dbReference type="Proteomes" id="UP000236161"/>
    </source>
</evidence>
<dbReference type="GO" id="GO:0005739">
    <property type="term" value="C:mitochondrion"/>
    <property type="evidence" value="ECO:0007669"/>
    <property type="project" value="TreeGrafter"/>
</dbReference>
<dbReference type="InterPro" id="IPR020613">
    <property type="entry name" value="Thiolase_CS"/>
</dbReference>
<dbReference type="PIRSF" id="PIRSF000429">
    <property type="entry name" value="Ac-CoA_Ac_transf"/>
    <property type="match status" value="1"/>
</dbReference>
<comment type="similarity">
    <text evidence="1 5">Belongs to the thiolase-like superfamily. Thiolase family.</text>
</comment>
<dbReference type="PANTHER" id="PTHR18919:SF161">
    <property type="entry name" value="ACETYL-COA ACETYLTRANSFERASE 2"/>
    <property type="match status" value="1"/>
</dbReference>
<accession>A0A2I0A177</accession>
<dbReference type="Gene3D" id="3.40.47.10">
    <property type="match status" value="1"/>
</dbReference>
<feature type="domain" description="Thiolase C-terminal" evidence="8">
    <location>
        <begin position="284"/>
        <end position="376"/>
    </location>
</feature>
<evidence type="ECO:0000256" key="5">
    <source>
        <dbReference type="RuleBase" id="RU003557"/>
    </source>
</evidence>
<evidence type="ECO:0000256" key="2">
    <source>
        <dbReference type="ARBA" id="ARBA00022679"/>
    </source>
</evidence>
<evidence type="ECO:0000256" key="4">
    <source>
        <dbReference type="ARBA" id="ARBA00052235"/>
    </source>
</evidence>
<feature type="transmembrane region" description="Helical" evidence="6">
    <location>
        <begin position="426"/>
        <end position="449"/>
    </location>
</feature>
<evidence type="ECO:0000259" key="8">
    <source>
        <dbReference type="Pfam" id="PF02803"/>
    </source>
</evidence>
<keyword evidence="6" id="KW-0472">Membrane</keyword>